<dbReference type="RefSeq" id="WP_378972733.1">
    <property type="nucleotide sequence ID" value="NZ_JBHSWN010000001.1"/>
</dbReference>
<keyword evidence="3" id="KW-1185">Reference proteome</keyword>
<gene>
    <name evidence="2" type="ORF">ACFQE0_19805</name>
</gene>
<dbReference type="EMBL" id="JBHSWN010000001">
    <property type="protein sequence ID" value="MFC6791651.1"/>
    <property type="molecule type" value="Genomic_DNA"/>
</dbReference>
<reference evidence="3" key="1">
    <citation type="journal article" date="2019" name="Int. J. Syst. Evol. Microbiol.">
        <title>The Global Catalogue of Microorganisms (GCM) 10K type strain sequencing project: providing services to taxonomists for standard genome sequencing and annotation.</title>
        <authorList>
            <consortium name="The Broad Institute Genomics Platform"/>
            <consortium name="The Broad Institute Genome Sequencing Center for Infectious Disease"/>
            <person name="Wu L."/>
            <person name="Ma J."/>
        </authorList>
    </citation>
    <scope>NUCLEOTIDE SEQUENCE [LARGE SCALE GENOMIC DNA]</scope>
    <source>
        <strain evidence="3">CCUG 48316</strain>
    </source>
</reference>
<comment type="caution">
    <text evidence="2">The sequence shown here is derived from an EMBL/GenBank/DDBJ whole genome shotgun (WGS) entry which is preliminary data.</text>
</comment>
<sequence>MSRPSPLFLLLVAGLIPVLPASGQPVPKLKPAEKAQAEKAAKAPAAPVVACPSVANYRMLMQGGPSAAVATLNDPKADHLGCAALPRNRIGSVVDRVTLAGRAYDCAAVKDTTVCHWMEAGALPGGGAEGWR</sequence>
<proteinExistence type="predicted"/>
<evidence type="ECO:0000313" key="2">
    <source>
        <dbReference type="EMBL" id="MFC6791651.1"/>
    </source>
</evidence>
<name>A0ABW2BQN4_9HYPH</name>
<organism evidence="2 3">
    <name type="scientific">Methylobacterium komagatae</name>
    <dbReference type="NCBI Taxonomy" id="374425"/>
    <lineage>
        <taxon>Bacteria</taxon>
        <taxon>Pseudomonadati</taxon>
        <taxon>Pseudomonadota</taxon>
        <taxon>Alphaproteobacteria</taxon>
        <taxon>Hyphomicrobiales</taxon>
        <taxon>Methylobacteriaceae</taxon>
        <taxon>Methylobacterium</taxon>
    </lineage>
</organism>
<evidence type="ECO:0000256" key="1">
    <source>
        <dbReference type="SAM" id="SignalP"/>
    </source>
</evidence>
<evidence type="ECO:0008006" key="4">
    <source>
        <dbReference type="Google" id="ProtNLM"/>
    </source>
</evidence>
<accession>A0ABW2BQN4</accession>
<evidence type="ECO:0000313" key="3">
    <source>
        <dbReference type="Proteomes" id="UP001596292"/>
    </source>
</evidence>
<dbReference type="Proteomes" id="UP001596292">
    <property type="component" value="Unassembled WGS sequence"/>
</dbReference>
<protein>
    <recommendedName>
        <fullName evidence="4">Secreted protein</fullName>
    </recommendedName>
</protein>
<feature type="chain" id="PRO_5046242952" description="Secreted protein" evidence="1">
    <location>
        <begin position="24"/>
        <end position="132"/>
    </location>
</feature>
<keyword evidence="1" id="KW-0732">Signal</keyword>
<feature type="signal peptide" evidence="1">
    <location>
        <begin position="1"/>
        <end position="23"/>
    </location>
</feature>